<organism evidence="1 2">
    <name type="scientific">Massariosphaeria phaeospora</name>
    <dbReference type="NCBI Taxonomy" id="100035"/>
    <lineage>
        <taxon>Eukaryota</taxon>
        <taxon>Fungi</taxon>
        <taxon>Dikarya</taxon>
        <taxon>Ascomycota</taxon>
        <taxon>Pezizomycotina</taxon>
        <taxon>Dothideomycetes</taxon>
        <taxon>Pleosporomycetidae</taxon>
        <taxon>Pleosporales</taxon>
        <taxon>Pleosporales incertae sedis</taxon>
        <taxon>Massariosphaeria</taxon>
    </lineage>
</organism>
<dbReference type="Proteomes" id="UP000481861">
    <property type="component" value="Unassembled WGS sequence"/>
</dbReference>
<protein>
    <submittedName>
        <fullName evidence="1">Uncharacterized protein</fullName>
    </submittedName>
</protein>
<dbReference type="AlphaFoldDB" id="A0A7C8MAA9"/>
<sequence>MTLGMIFSLSFATIPTGFLSSRLLSLLLLFSLATANSLYIKRITQVVIHPIDLNSAKISRSLRMACNTSYPPAVHKTMAQLNEMSR</sequence>
<name>A0A7C8MAA9_9PLEO</name>
<keyword evidence="2" id="KW-1185">Reference proteome</keyword>
<gene>
    <name evidence="1" type="ORF">BDV95DRAFT_572480</name>
</gene>
<reference evidence="1 2" key="1">
    <citation type="submission" date="2020-01" db="EMBL/GenBank/DDBJ databases">
        <authorList>
            <consortium name="DOE Joint Genome Institute"/>
            <person name="Haridas S."/>
            <person name="Albert R."/>
            <person name="Binder M."/>
            <person name="Bloem J."/>
            <person name="Labutti K."/>
            <person name="Salamov A."/>
            <person name="Andreopoulos B."/>
            <person name="Baker S.E."/>
            <person name="Barry K."/>
            <person name="Bills G."/>
            <person name="Bluhm B.H."/>
            <person name="Cannon C."/>
            <person name="Castanera R."/>
            <person name="Culley D.E."/>
            <person name="Daum C."/>
            <person name="Ezra D."/>
            <person name="Gonzalez J.B."/>
            <person name="Henrissat B."/>
            <person name="Kuo A."/>
            <person name="Liang C."/>
            <person name="Lipzen A."/>
            <person name="Lutzoni F."/>
            <person name="Magnuson J."/>
            <person name="Mondo S."/>
            <person name="Nolan M."/>
            <person name="Ohm R."/>
            <person name="Pangilinan J."/>
            <person name="Park H.-J.H."/>
            <person name="Ramirez L."/>
            <person name="Alfaro M."/>
            <person name="Sun H."/>
            <person name="Tritt A."/>
            <person name="Yoshinaga Y."/>
            <person name="Zwiers L.-H.L."/>
            <person name="Turgeon B.G."/>
            <person name="Goodwin S.B."/>
            <person name="Spatafora J.W."/>
            <person name="Crous P.W."/>
            <person name="Grigoriev I.V."/>
        </authorList>
    </citation>
    <scope>NUCLEOTIDE SEQUENCE [LARGE SCALE GENOMIC DNA]</scope>
    <source>
        <strain evidence="1 2">CBS 611.86</strain>
    </source>
</reference>
<accession>A0A7C8MAA9</accession>
<proteinExistence type="predicted"/>
<evidence type="ECO:0000313" key="1">
    <source>
        <dbReference type="EMBL" id="KAF2871655.1"/>
    </source>
</evidence>
<comment type="caution">
    <text evidence="1">The sequence shown here is derived from an EMBL/GenBank/DDBJ whole genome shotgun (WGS) entry which is preliminary data.</text>
</comment>
<evidence type="ECO:0000313" key="2">
    <source>
        <dbReference type="Proteomes" id="UP000481861"/>
    </source>
</evidence>
<dbReference type="EMBL" id="JAADJZ010000011">
    <property type="protein sequence ID" value="KAF2871655.1"/>
    <property type="molecule type" value="Genomic_DNA"/>
</dbReference>